<dbReference type="EMBL" id="JACOOA010000003">
    <property type="protein sequence ID" value="MBC5584361.1"/>
    <property type="molecule type" value="Genomic_DNA"/>
</dbReference>
<evidence type="ECO:0000313" key="1">
    <source>
        <dbReference type="EMBL" id="MBC5584361.1"/>
    </source>
</evidence>
<gene>
    <name evidence="1" type="ORF">H8S61_09150</name>
</gene>
<proteinExistence type="predicted"/>
<dbReference type="RefSeq" id="WP_186938751.1">
    <property type="nucleotide sequence ID" value="NZ_JACOOA010000003.1"/>
</dbReference>
<evidence type="ECO:0008006" key="3">
    <source>
        <dbReference type="Google" id="ProtNLM"/>
    </source>
</evidence>
<protein>
    <recommendedName>
        <fullName evidence="3">KilA N-terminal/APSES-type HTH DNA-binding domain-containing protein</fullName>
    </recommendedName>
</protein>
<comment type="caution">
    <text evidence="1">The sequence shown here is derived from an EMBL/GenBank/DDBJ whole genome shotgun (WGS) entry which is preliminary data.</text>
</comment>
<organism evidence="1 2">
    <name type="scientific">Eggerthella hominis</name>
    <dbReference type="NCBI Taxonomy" id="2763043"/>
    <lineage>
        <taxon>Bacteria</taxon>
        <taxon>Bacillati</taxon>
        <taxon>Actinomycetota</taxon>
        <taxon>Coriobacteriia</taxon>
        <taxon>Eggerthellales</taxon>
        <taxon>Eggerthellaceae</taxon>
        <taxon>Eggerthella</taxon>
    </lineage>
</organism>
<name>A0ABR7BRY7_9ACTN</name>
<dbReference type="Proteomes" id="UP000622448">
    <property type="component" value="Unassembled WGS sequence"/>
</dbReference>
<keyword evidence="2" id="KW-1185">Reference proteome</keyword>
<evidence type="ECO:0000313" key="2">
    <source>
        <dbReference type="Proteomes" id="UP000622448"/>
    </source>
</evidence>
<reference evidence="1 2" key="1">
    <citation type="submission" date="2020-08" db="EMBL/GenBank/DDBJ databases">
        <title>Genome public.</title>
        <authorList>
            <person name="Liu C."/>
            <person name="Sun Q."/>
        </authorList>
    </citation>
    <scope>NUCLEOTIDE SEQUENCE [LARGE SCALE GENOMIC DNA]</scope>
    <source>
        <strain evidence="1 2">NSJ-70</strain>
    </source>
</reference>
<accession>A0ABR7BRY7</accession>
<sequence length="148" mass="16354">MPNREKINARGIEVTLLDVPQSEDCISLTDIARYRSDKPAAVVANWLRNHDVIEFLGLWEALPSAWCRARDVEENLVPSEVDEAQLIVLSNLESYNAEMVKRGLDQGCRLEALNGAAREQLSLLLRSGTAEGLESGRMSSEHGLPPVS</sequence>